<name>A0ABR0NIY2_GOSAR</name>
<dbReference type="InterPro" id="IPR029021">
    <property type="entry name" value="Prot-tyrosine_phosphatase-like"/>
</dbReference>
<dbReference type="Proteomes" id="UP001358586">
    <property type="component" value="Chromosome 10"/>
</dbReference>
<evidence type="ECO:0000256" key="1">
    <source>
        <dbReference type="SAM" id="MobiDB-lite"/>
    </source>
</evidence>
<dbReference type="EMBL" id="JARKNE010000010">
    <property type="protein sequence ID" value="KAK5794978.1"/>
    <property type="molecule type" value="Genomic_DNA"/>
</dbReference>
<feature type="compositionally biased region" description="Polar residues" evidence="1">
    <location>
        <begin position="137"/>
        <end position="148"/>
    </location>
</feature>
<reference evidence="3 4" key="1">
    <citation type="submission" date="2023-03" db="EMBL/GenBank/DDBJ databases">
        <title>WGS of Gossypium arboreum.</title>
        <authorList>
            <person name="Yu D."/>
        </authorList>
    </citation>
    <scope>NUCLEOTIDE SEQUENCE [LARGE SCALE GENOMIC DNA]</scope>
    <source>
        <tissue evidence="3">Leaf</tissue>
    </source>
</reference>
<feature type="region of interest" description="Disordered" evidence="1">
    <location>
        <begin position="136"/>
        <end position="171"/>
    </location>
</feature>
<proteinExistence type="predicted"/>
<organism evidence="3 4">
    <name type="scientific">Gossypium arboreum</name>
    <name type="common">Tree cotton</name>
    <name type="synonym">Gossypium nanking</name>
    <dbReference type="NCBI Taxonomy" id="29729"/>
    <lineage>
        <taxon>Eukaryota</taxon>
        <taxon>Viridiplantae</taxon>
        <taxon>Streptophyta</taxon>
        <taxon>Embryophyta</taxon>
        <taxon>Tracheophyta</taxon>
        <taxon>Spermatophyta</taxon>
        <taxon>Magnoliopsida</taxon>
        <taxon>eudicotyledons</taxon>
        <taxon>Gunneridae</taxon>
        <taxon>Pentapetalae</taxon>
        <taxon>rosids</taxon>
        <taxon>malvids</taxon>
        <taxon>Malvales</taxon>
        <taxon>Malvaceae</taxon>
        <taxon>Malvoideae</taxon>
        <taxon>Gossypium</taxon>
    </lineage>
</organism>
<keyword evidence="2" id="KW-1133">Transmembrane helix</keyword>
<comment type="caution">
    <text evidence="3">The sequence shown here is derived from an EMBL/GenBank/DDBJ whole genome shotgun (WGS) entry which is preliminary data.</text>
</comment>
<dbReference type="PANTHER" id="PTHR47244:SF1">
    <property type="entry name" value="PROTEIN-TYROSINE-PHOSPHATASE IBR5"/>
    <property type="match status" value="1"/>
</dbReference>
<evidence type="ECO:0000313" key="4">
    <source>
        <dbReference type="Proteomes" id="UP001358586"/>
    </source>
</evidence>
<evidence type="ECO:0000256" key="2">
    <source>
        <dbReference type="SAM" id="Phobius"/>
    </source>
</evidence>
<sequence>MDSGRWRRGAVSHGMLPLLALHAVNEYYRLPWKPPVTTGLFTANTLIYLRPSFLDSLLPFVDEVWFNPHIFLKFLVLLLLHFGCWFCLSNFWSFSIRCLTPRSPAIVVAFLMKSKGWRLPQSYQWVKERRPFVDISQGRTSTASSSVKLKSPNRKHQTSGDPVSTQESVAN</sequence>
<gene>
    <name evidence="3" type="ORF">PVK06_036232</name>
</gene>
<keyword evidence="2" id="KW-0472">Membrane</keyword>
<dbReference type="PANTHER" id="PTHR47244">
    <property type="entry name" value="PROTEIN-TYROSINE-PHOSPHATASE IBR5"/>
    <property type="match status" value="1"/>
</dbReference>
<feature type="compositionally biased region" description="Polar residues" evidence="1">
    <location>
        <begin position="159"/>
        <end position="171"/>
    </location>
</feature>
<accession>A0ABR0NIY2</accession>
<dbReference type="SUPFAM" id="SSF52799">
    <property type="entry name" value="(Phosphotyrosine protein) phosphatases II"/>
    <property type="match status" value="1"/>
</dbReference>
<dbReference type="InterPro" id="IPR044212">
    <property type="entry name" value="IBR5-like"/>
</dbReference>
<dbReference type="Gene3D" id="3.90.190.10">
    <property type="entry name" value="Protein tyrosine phosphatase superfamily"/>
    <property type="match status" value="1"/>
</dbReference>
<keyword evidence="2" id="KW-0812">Transmembrane</keyword>
<feature type="transmembrane region" description="Helical" evidence="2">
    <location>
        <begin position="70"/>
        <end position="92"/>
    </location>
</feature>
<evidence type="ECO:0000313" key="3">
    <source>
        <dbReference type="EMBL" id="KAK5794978.1"/>
    </source>
</evidence>
<keyword evidence="4" id="KW-1185">Reference proteome</keyword>
<protein>
    <submittedName>
        <fullName evidence="3">Uncharacterized protein</fullName>
    </submittedName>
</protein>